<accession>A0A4Y9Z1C2</accession>
<gene>
    <name evidence="1" type="ORF">EVJ58_g1411</name>
</gene>
<name>A0A4Y9Z1C2_9APHY</name>
<evidence type="ECO:0000313" key="1">
    <source>
        <dbReference type="EMBL" id="TFY67777.1"/>
    </source>
</evidence>
<organism evidence="1 2">
    <name type="scientific">Rhodofomes roseus</name>
    <dbReference type="NCBI Taxonomy" id="34475"/>
    <lineage>
        <taxon>Eukaryota</taxon>
        <taxon>Fungi</taxon>
        <taxon>Dikarya</taxon>
        <taxon>Basidiomycota</taxon>
        <taxon>Agaricomycotina</taxon>
        <taxon>Agaricomycetes</taxon>
        <taxon>Polyporales</taxon>
        <taxon>Rhodofomes</taxon>
    </lineage>
</organism>
<dbReference type="Proteomes" id="UP000298390">
    <property type="component" value="Unassembled WGS sequence"/>
</dbReference>
<proteinExistence type="predicted"/>
<dbReference type="AlphaFoldDB" id="A0A4Y9Z1C2"/>
<protein>
    <submittedName>
        <fullName evidence="1">Uncharacterized protein</fullName>
    </submittedName>
</protein>
<dbReference type="EMBL" id="SEKV01000045">
    <property type="protein sequence ID" value="TFY67777.1"/>
    <property type="molecule type" value="Genomic_DNA"/>
</dbReference>
<comment type="caution">
    <text evidence="1">The sequence shown here is derived from an EMBL/GenBank/DDBJ whole genome shotgun (WGS) entry which is preliminary data.</text>
</comment>
<evidence type="ECO:0000313" key="2">
    <source>
        <dbReference type="Proteomes" id="UP000298390"/>
    </source>
</evidence>
<sequence length="51" mass="5520">MTFDLIYDISNANEGGKTVTHCRNAVRVEPEPASEAGILCMPNVSLEKKGI</sequence>
<reference evidence="1 2" key="1">
    <citation type="submission" date="2019-01" db="EMBL/GenBank/DDBJ databases">
        <title>Genome sequencing of the rare red list fungi Fomitopsis rosea.</title>
        <authorList>
            <person name="Buettner E."/>
            <person name="Kellner H."/>
        </authorList>
    </citation>
    <scope>NUCLEOTIDE SEQUENCE [LARGE SCALE GENOMIC DNA]</scope>
    <source>
        <strain evidence="1 2">DSM 105464</strain>
    </source>
</reference>